<dbReference type="Pfam" id="PF12322">
    <property type="entry name" value="T4_baseplate"/>
    <property type="match status" value="1"/>
</dbReference>
<gene>
    <name evidence="2" type="ORF">S01H4_63159</name>
</gene>
<dbReference type="AlphaFoldDB" id="X1CWA7"/>
<feature type="region of interest" description="Disordered" evidence="1">
    <location>
        <begin position="62"/>
        <end position="87"/>
    </location>
</feature>
<evidence type="ECO:0000313" key="2">
    <source>
        <dbReference type="EMBL" id="GAH12112.1"/>
    </source>
</evidence>
<comment type="caution">
    <text evidence="2">The sequence shown here is derived from an EMBL/GenBank/DDBJ whole genome shotgun (WGS) entry which is preliminary data.</text>
</comment>
<organism evidence="2">
    <name type="scientific">marine sediment metagenome</name>
    <dbReference type="NCBI Taxonomy" id="412755"/>
    <lineage>
        <taxon>unclassified sequences</taxon>
        <taxon>metagenomes</taxon>
        <taxon>ecological metagenomes</taxon>
    </lineage>
</organism>
<feature type="compositionally biased region" description="Basic and acidic residues" evidence="1">
    <location>
        <begin position="70"/>
        <end position="87"/>
    </location>
</feature>
<reference evidence="2" key="1">
    <citation type="journal article" date="2014" name="Front. Microbiol.">
        <title>High frequency of phylogenetically diverse reductive dehalogenase-homologous genes in deep subseafloor sedimentary metagenomes.</title>
        <authorList>
            <person name="Kawai M."/>
            <person name="Futagami T."/>
            <person name="Toyoda A."/>
            <person name="Takaki Y."/>
            <person name="Nishi S."/>
            <person name="Hori S."/>
            <person name="Arai W."/>
            <person name="Tsubouchi T."/>
            <person name="Morono Y."/>
            <person name="Uchiyama I."/>
            <person name="Ito T."/>
            <person name="Fujiyama A."/>
            <person name="Inagaki F."/>
            <person name="Takami H."/>
        </authorList>
    </citation>
    <scope>NUCLEOTIDE SEQUENCE</scope>
    <source>
        <strain evidence="2">Expedition CK06-06</strain>
    </source>
</reference>
<accession>X1CWA7</accession>
<dbReference type="EMBL" id="BART01037896">
    <property type="protein sequence ID" value="GAH12112.1"/>
    <property type="molecule type" value="Genomic_DNA"/>
</dbReference>
<name>X1CWA7_9ZZZZ</name>
<evidence type="ECO:0000256" key="1">
    <source>
        <dbReference type="SAM" id="MobiDB-lite"/>
    </source>
</evidence>
<sequence length="87" mass="9950">MLAKGKTPTQKLLYMVQKCIMSPEGLDVKALPLQDMMYLLFHIRKLSYGPKYEHVVQCPMCGESSTRSHNVPDDFESKDASEDLQRT</sequence>
<dbReference type="InterPro" id="IPR024364">
    <property type="entry name" value="Baseplate_phage_T4-like"/>
</dbReference>
<protein>
    <submittedName>
        <fullName evidence="2">Uncharacterized protein</fullName>
    </submittedName>
</protein>
<feature type="non-terminal residue" evidence="2">
    <location>
        <position position="87"/>
    </location>
</feature>
<proteinExistence type="predicted"/>